<dbReference type="GO" id="GO:0038098">
    <property type="term" value="P:sequestering of BMP from receptor via BMP binding"/>
    <property type="evidence" value="ECO:0007669"/>
    <property type="project" value="TreeGrafter"/>
</dbReference>
<keyword evidence="3" id="KW-0732">Signal</keyword>
<dbReference type="SMART" id="SM00041">
    <property type="entry name" value="CT"/>
    <property type="match status" value="1"/>
</dbReference>
<dbReference type="InterPro" id="IPR029034">
    <property type="entry name" value="Cystine-knot_cytokine"/>
</dbReference>
<evidence type="ECO:0000313" key="6">
    <source>
        <dbReference type="EMBL" id="KAK4326681.1"/>
    </source>
</evidence>
<dbReference type="GO" id="GO:0048018">
    <property type="term" value="F:receptor ligand activity"/>
    <property type="evidence" value="ECO:0007669"/>
    <property type="project" value="TreeGrafter"/>
</dbReference>
<dbReference type="Proteomes" id="UP001292094">
    <property type="component" value="Unassembled WGS sequence"/>
</dbReference>
<dbReference type="EMBL" id="JAWZYT010000203">
    <property type="protein sequence ID" value="KAK4326681.1"/>
    <property type="molecule type" value="Genomic_DNA"/>
</dbReference>
<dbReference type="InterPro" id="IPR004133">
    <property type="entry name" value="DAN_dom"/>
</dbReference>
<feature type="domain" description="CTCK" evidence="5">
    <location>
        <begin position="73"/>
        <end position="162"/>
    </location>
</feature>
<dbReference type="Pfam" id="PF03045">
    <property type="entry name" value="DAN"/>
    <property type="match status" value="1"/>
</dbReference>
<keyword evidence="7" id="KW-1185">Reference proteome</keyword>
<proteinExistence type="predicted"/>
<dbReference type="GO" id="GO:0009887">
    <property type="term" value="P:animal organ morphogenesis"/>
    <property type="evidence" value="ECO:0007669"/>
    <property type="project" value="TreeGrafter"/>
</dbReference>
<name>A0AAE1QHS6_9EUCA</name>
<comment type="caution">
    <text evidence="6">The sequence shown here is derived from an EMBL/GenBank/DDBJ whole genome shotgun (WGS) entry which is preliminary data.</text>
</comment>
<dbReference type="InterPro" id="IPR006207">
    <property type="entry name" value="Cys_knot_C"/>
</dbReference>
<dbReference type="Gene3D" id="2.10.90.10">
    <property type="entry name" value="Cystine-knot cytokines"/>
    <property type="match status" value="1"/>
</dbReference>
<gene>
    <name evidence="6" type="ORF">Pmani_002839</name>
</gene>
<sequence>MVHYQQTQGQGQGGSGSVSSLSSIPYVVPRIQYSGFVTSSFTPRCLHFIDKHVVVGLVHNLVLNPEQNSLCELKPIRQILTHAHCTSREMSNHVCVGTCFSYTVPQTEPETPGDELLDYCDSCQASESHWSTIELECEEDGSTYQVTKRVQMITNCSCSPCHPSRSPPTQTHNEVTYPANDHHISELLLYKMLPESHRFKEAAGLTDRTTNTFNRELQQHTKVSLDELKKKIYLTPDQEQELHGNIVFDFSQDFQDINEEEEPRVVNL</sequence>
<dbReference type="AlphaFoldDB" id="A0AAE1QHS6"/>
<keyword evidence="4" id="KW-1015">Disulfide bond</keyword>
<dbReference type="PANTHER" id="PTHR15283">
    <property type="entry name" value="GREMLIN 1"/>
    <property type="match status" value="1"/>
</dbReference>
<evidence type="ECO:0000259" key="5">
    <source>
        <dbReference type="SMART" id="SM00041"/>
    </source>
</evidence>
<protein>
    <recommendedName>
        <fullName evidence="5">CTCK domain-containing protein</fullName>
    </recommendedName>
</protein>
<dbReference type="PANTHER" id="PTHR15283:SF5">
    <property type="entry name" value="NEUROBLASTOMA SUPPRESSOR OF TUMORIGENICITY 1"/>
    <property type="match status" value="1"/>
</dbReference>
<evidence type="ECO:0000256" key="1">
    <source>
        <dbReference type="ARBA" id="ARBA00004613"/>
    </source>
</evidence>
<accession>A0AAE1QHS6</accession>
<keyword evidence="2" id="KW-0964">Secreted</keyword>
<evidence type="ECO:0000256" key="3">
    <source>
        <dbReference type="ARBA" id="ARBA00022729"/>
    </source>
</evidence>
<dbReference type="GO" id="GO:0005615">
    <property type="term" value="C:extracellular space"/>
    <property type="evidence" value="ECO:0007669"/>
    <property type="project" value="TreeGrafter"/>
</dbReference>
<reference evidence="6" key="1">
    <citation type="submission" date="2023-11" db="EMBL/GenBank/DDBJ databases">
        <title>Genome assemblies of two species of porcelain crab, Petrolisthes cinctipes and Petrolisthes manimaculis (Anomura: Porcellanidae).</title>
        <authorList>
            <person name="Angst P."/>
        </authorList>
    </citation>
    <scope>NUCLEOTIDE SEQUENCE</scope>
    <source>
        <strain evidence="6">PB745_02</strain>
        <tissue evidence="6">Gill</tissue>
    </source>
</reference>
<evidence type="ECO:0000256" key="4">
    <source>
        <dbReference type="ARBA" id="ARBA00023157"/>
    </source>
</evidence>
<organism evidence="6 7">
    <name type="scientific">Petrolisthes manimaculis</name>
    <dbReference type="NCBI Taxonomy" id="1843537"/>
    <lineage>
        <taxon>Eukaryota</taxon>
        <taxon>Metazoa</taxon>
        <taxon>Ecdysozoa</taxon>
        <taxon>Arthropoda</taxon>
        <taxon>Crustacea</taxon>
        <taxon>Multicrustacea</taxon>
        <taxon>Malacostraca</taxon>
        <taxon>Eumalacostraca</taxon>
        <taxon>Eucarida</taxon>
        <taxon>Decapoda</taxon>
        <taxon>Pleocyemata</taxon>
        <taxon>Anomura</taxon>
        <taxon>Galatheoidea</taxon>
        <taxon>Porcellanidae</taxon>
        <taxon>Petrolisthes</taxon>
    </lineage>
</organism>
<evidence type="ECO:0000313" key="7">
    <source>
        <dbReference type="Proteomes" id="UP001292094"/>
    </source>
</evidence>
<evidence type="ECO:0000256" key="2">
    <source>
        <dbReference type="ARBA" id="ARBA00022525"/>
    </source>
</evidence>
<dbReference type="GO" id="GO:0036122">
    <property type="term" value="F:BMP binding"/>
    <property type="evidence" value="ECO:0007669"/>
    <property type="project" value="TreeGrafter"/>
</dbReference>
<comment type="subcellular location">
    <subcellularLocation>
        <location evidence="1">Secreted</location>
    </subcellularLocation>
</comment>